<dbReference type="Pfam" id="PF13497">
    <property type="entry name" value="DUF4121"/>
    <property type="match status" value="1"/>
</dbReference>
<name>A0A7J4YL08_9BACE</name>
<evidence type="ECO:0000313" key="2">
    <source>
        <dbReference type="EMBL" id="KAA5255173.1"/>
    </source>
</evidence>
<keyword evidence="4" id="KW-1185">Reference proteome</keyword>
<dbReference type="AlphaFoldDB" id="A0A7J4YL08"/>
<organism evidence="1 3">
    <name type="scientific">Bacteroides finegoldii</name>
    <dbReference type="NCBI Taxonomy" id="338188"/>
    <lineage>
        <taxon>Bacteria</taxon>
        <taxon>Pseudomonadati</taxon>
        <taxon>Bacteroidota</taxon>
        <taxon>Bacteroidia</taxon>
        <taxon>Bacteroidales</taxon>
        <taxon>Bacteroidaceae</taxon>
        <taxon>Bacteroides</taxon>
    </lineage>
</organism>
<dbReference type="RefSeq" id="WP_149923871.1">
    <property type="nucleotide sequence ID" value="NZ_JADNEA010000062.1"/>
</dbReference>
<accession>A0A7J4YL08</accession>
<evidence type="ECO:0000313" key="4">
    <source>
        <dbReference type="Proteomes" id="UP000440198"/>
    </source>
</evidence>
<proteinExistence type="predicted"/>
<dbReference type="Proteomes" id="UP000421791">
    <property type="component" value="Unassembled WGS sequence"/>
</dbReference>
<dbReference type="Proteomes" id="UP000440198">
    <property type="component" value="Unassembled WGS sequence"/>
</dbReference>
<sequence>MSQQVTKEKYSIETLRERNVSYDHQHWLTQEDVDMANSYVELIERTRSKITPQIGDRLVYVTEHGDYYGNALIDSMSAKEGYLSVCEQPYVPFVWKEDDNIRLSVSGGAFHSVNPKELKFLKWTEGAFKDWGHCGACGNGSVTFLAKVPLWFYAEPNSRYGNFTTETYRKFYLHKREESENGNLYQGFDIAFRDEAEFRQFLKDYEGTVFKGNWDNQIVLWCFRREYVFLSSAEWETFNAPVETRRLNFHPEQVKIVKDMEKHITYFYRIKPDNL</sequence>
<evidence type="ECO:0000313" key="3">
    <source>
        <dbReference type="Proteomes" id="UP000421791"/>
    </source>
</evidence>
<reference evidence="3 4" key="1">
    <citation type="journal article" date="2019" name="Nat. Med.">
        <title>A library of human gut bacterial isolates paired with longitudinal multiomics data enables mechanistic microbiome research.</title>
        <authorList>
            <person name="Poyet M."/>
            <person name="Groussin M."/>
            <person name="Gibbons S.M."/>
            <person name="Avila-Pacheco J."/>
            <person name="Jiang X."/>
            <person name="Kearney S.M."/>
            <person name="Perrotta A.R."/>
            <person name="Berdy B."/>
            <person name="Zhao S."/>
            <person name="Lieberman T.D."/>
            <person name="Swanson P.K."/>
            <person name="Smith M."/>
            <person name="Roesemann S."/>
            <person name="Alexander J.E."/>
            <person name="Rich S.A."/>
            <person name="Livny J."/>
            <person name="Vlamakis H."/>
            <person name="Clish C."/>
            <person name="Bullock K."/>
            <person name="Deik A."/>
            <person name="Scott J."/>
            <person name="Pierce K.A."/>
            <person name="Xavier R.J."/>
            <person name="Alm E.J."/>
        </authorList>
    </citation>
    <scope>NUCLEOTIDE SEQUENCE [LARGE SCALE GENOMIC DNA]</scope>
    <source>
        <strain evidence="2 4">BIOML-A2</strain>
        <strain evidence="1 3">BIOML-A6</strain>
    </source>
</reference>
<protein>
    <submittedName>
        <fullName evidence="1">DUF4121 family protein</fullName>
    </submittedName>
</protein>
<gene>
    <name evidence="2" type="ORF">F2Z09_14350</name>
    <name evidence="1" type="ORF">F2Z22_16005</name>
</gene>
<comment type="caution">
    <text evidence="1">The sequence shown here is derived from an EMBL/GenBank/DDBJ whole genome shotgun (WGS) entry which is preliminary data.</text>
</comment>
<evidence type="ECO:0000313" key="1">
    <source>
        <dbReference type="EMBL" id="KAA5228960.1"/>
    </source>
</evidence>
<dbReference type="EMBL" id="VWAK01000031">
    <property type="protein sequence ID" value="KAA5228960.1"/>
    <property type="molecule type" value="Genomic_DNA"/>
</dbReference>
<dbReference type="InterPro" id="IPR025189">
    <property type="entry name" value="DUF4121"/>
</dbReference>
<dbReference type="EMBL" id="VWAG01000028">
    <property type="protein sequence ID" value="KAA5255173.1"/>
    <property type="molecule type" value="Genomic_DNA"/>
</dbReference>